<evidence type="ECO:0000313" key="3">
    <source>
        <dbReference type="EMBL" id="QZA78210.1"/>
    </source>
</evidence>
<keyword evidence="4" id="KW-1185">Reference proteome</keyword>
<evidence type="ECO:0000256" key="1">
    <source>
        <dbReference type="ARBA" id="ARBA00007227"/>
    </source>
</evidence>
<dbReference type="EMBL" id="CP081150">
    <property type="protein sequence ID" value="QZA78210.1"/>
    <property type="molecule type" value="Genomic_DNA"/>
</dbReference>
<sequence>MKSFDGSNLRLARLFHGFSLDYVAEQTGKTRQYIHKLEMGSTEPTDELNEALAKSLGVLPSFFIPKSIPLIGEEKVHFRKLSSTKVSTKLAALAKAEVFRRLVDFLDSELTLPPVAFPSIRVASTEDIERAAERCRTEWGLGFGPIANMTRLAERMGAFVTSFDSISTEIDALSIPLKRPIIVRSLAKESPCRLRFDIAHEVGHLVMHEGVVTGDRVTESEANRFASALLLPRISMASLFPRPKSGRIDWAGISEFKQTWKVSKAAILYRAKQLGLLTEEQYKTGVIRLKRKGEATKEEGDDLILVEQPQLIHKAIAALNEKLGVSISDLAFVLGVTPEILAEFVGDSAFQTPKINNVISLTAVRSSRDKM</sequence>
<dbReference type="Proteomes" id="UP000825679">
    <property type="component" value="Chromosome"/>
</dbReference>
<reference evidence="3 4" key="1">
    <citation type="submission" date="2021-08" db="EMBL/GenBank/DDBJ databases">
        <title>complete genome sequencing of Deefgea sp. D25.</title>
        <authorList>
            <person name="Bae J.-W."/>
            <person name="Gim D.-H."/>
        </authorList>
    </citation>
    <scope>NUCLEOTIDE SEQUENCE [LARGE SCALE GENOMIC DNA]</scope>
    <source>
        <strain evidence="3 4">D25</strain>
    </source>
</reference>
<dbReference type="InterPro" id="IPR052345">
    <property type="entry name" value="Rad_response_metalloprotease"/>
</dbReference>
<dbReference type="Pfam" id="PF06114">
    <property type="entry name" value="Peptidase_M78"/>
    <property type="match status" value="1"/>
</dbReference>
<dbReference type="SUPFAM" id="SSF47413">
    <property type="entry name" value="lambda repressor-like DNA-binding domains"/>
    <property type="match status" value="1"/>
</dbReference>
<evidence type="ECO:0000313" key="4">
    <source>
        <dbReference type="Proteomes" id="UP000825679"/>
    </source>
</evidence>
<dbReference type="InterPro" id="IPR010359">
    <property type="entry name" value="IrrE_HExxH"/>
</dbReference>
<feature type="domain" description="HTH cro/C1-type" evidence="2">
    <location>
        <begin position="9"/>
        <end position="63"/>
    </location>
</feature>
<comment type="similarity">
    <text evidence="1">Belongs to the short-chain fatty acyl-CoA assimilation regulator (ScfR) family.</text>
</comment>
<dbReference type="SMART" id="SM00530">
    <property type="entry name" value="HTH_XRE"/>
    <property type="match status" value="2"/>
</dbReference>
<dbReference type="InterPro" id="IPR001387">
    <property type="entry name" value="Cro/C1-type_HTH"/>
</dbReference>
<dbReference type="RefSeq" id="WP_221006605.1">
    <property type="nucleotide sequence ID" value="NZ_CP081150.1"/>
</dbReference>
<proteinExistence type="inferred from homology"/>
<organism evidence="3 4">
    <name type="scientific">Deefgea tanakiae</name>
    <dbReference type="NCBI Taxonomy" id="2865840"/>
    <lineage>
        <taxon>Bacteria</taxon>
        <taxon>Pseudomonadati</taxon>
        <taxon>Pseudomonadota</taxon>
        <taxon>Betaproteobacteria</taxon>
        <taxon>Neisseriales</taxon>
        <taxon>Chitinibacteraceae</taxon>
        <taxon>Deefgea</taxon>
    </lineage>
</organism>
<accession>A0ABX8ZAL7</accession>
<dbReference type="CDD" id="cd00093">
    <property type="entry name" value="HTH_XRE"/>
    <property type="match status" value="1"/>
</dbReference>
<dbReference type="InterPro" id="IPR010982">
    <property type="entry name" value="Lambda_DNA-bd_dom_sf"/>
</dbReference>
<dbReference type="PANTHER" id="PTHR43236">
    <property type="entry name" value="ANTITOXIN HIGA1"/>
    <property type="match status" value="1"/>
</dbReference>
<dbReference type="Gene3D" id="1.10.260.40">
    <property type="entry name" value="lambda repressor-like DNA-binding domains"/>
    <property type="match status" value="1"/>
</dbReference>
<protein>
    <submittedName>
        <fullName evidence="3">XRE family transcriptional regulator</fullName>
    </submittedName>
</protein>
<evidence type="ECO:0000259" key="2">
    <source>
        <dbReference type="PROSITE" id="PS50943"/>
    </source>
</evidence>
<dbReference type="PANTHER" id="PTHR43236:SF1">
    <property type="entry name" value="BLL7220 PROTEIN"/>
    <property type="match status" value="1"/>
</dbReference>
<dbReference type="PROSITE" id="PS50943">
    <property type="entry name" value="HTH_CROC1"/>
    <property type="match status" value="1"/>
</dbReference>
<dbReference type="Gene3D" id="1.10.10.2910">
    <property type="match status" value="1"/>
</dbReference>
<dbReference type="Pfam" id="PF01381">
    <property type="entry name" value="HTH_3"/>
    <property type="match status" value="1"/>
</dbReference>
<gene>
    <name evidence="3" type="ORF">K4H28_01955</name>
</gene>
<name>A0ABX8ZAL7_9NEIS</name>